<dbReference type="Proteomes" id="UP000516444">
    <property type="component" value="Chromosome"/>
</dbReference>
<feature type="domain" description="HTH hxlR-type" evidence="4">
    <location>
        <begin position="15"/>
        <end position="113"/>
    </location>
</feature>
<dbReference type="SUPFAM" id="SSF46785">
    <property type="entry name" value="Winged helix' DNA-binding domain"/>
    <property type="match status" value="1"/>
</dbReference>
<dbReference type="GO" id="GO:0003677">
    <property type="term" value="F:DNA binding"/>
    <property type="evidence" value="ECO:0007669"/>
    <property type="project" value="UniProtKB-KW"/>
</dbReference>
<dbReference type="InterPro" id="IPR036388">
    <property type="entry name" value="WH-like_DNA-bd_sf"/>
</dbReference>
<evidence type="ECO:0000313" key="5">
    <source>
        <dbReference type="EMBL" id="BCL26746.1"/>
    </source>
</evidence>
<evidence type="ECO:0000256" key="2">
    <source>
        <dbReference type="ARBA" id="ARBA00023125"/>
    </source>
</evidence>
<dbReference type="PROSITE" id="PS51118">
    <property type="entry name" value="HTH_HXLR"/>
    <property type="match status" value="1"/>
</dbReference>
<dbReference type="Gene3D" id="1.10.10.10">
    <property type="entry name" value="Winged helix-like DNA-binding domain superfamily/Winged helix DNA-binding domain"/>
    <property type="match status" value="1"/>
</dbReference>
<dbReference type="KEGG" id="sgm:GCM10017557_16050"/>
<gene>
    <name evidence="5" type="ORF">GCM10017557_16050</name>
</gene>
<protein>
    <submittedName>
        <fullName evidence="5">HxlR family transcriptional regulator</fullName>
    </submittedName>
</protein>
<name>A0A7G1NYY7_9ACTN</name>
<evidence type="ECO:0000313" key="6">
    <source>
        <dbReference type="Proteomes" id="UP000516444"/>
    </source>
</evidence>
<proteinExistence type="predicted"/>
<dbReference type="PANTHER" id="PTHR33204:SF18">
    <property type="entry name" value="TRANSCRIPTIONAL REGULATORY PROTEIN"/>
    <property type="match status" value="1"/>
</dbReference>
<keyword evidence="1" id="KW-0805">Transcription regulation</keyword>
<keyword evidence="3" id="KW-0804">Transcription</keyword>
<dbReference type="InterPro" id="IPR036390">
    <property type="entry name" value="WH_DNA-bd_sf"/>
</dbReference>
<sequence>MSHSHSAGDVFFADCPTRLAIDIITDKWAVVVLFALSRKPCRHGELVGLIGGISRKVLTQTLRRLQGYGLVDRRAYAEAPPRVEYSLTDLGRTLVEPISVLTDWARSYGEAIVSFQNANDANEEDPPEGSTTM</sequence>
<keyword evidence="2" id="KW-0238">DNA-binding</keyword>
<evidence type="ECO:0000256" key="3">
    <source>
        <dbReference type="ARBA" id="ARBA00023163"/>
    </source>
</evidence>
<dbReference type="EMBL" id="AP023440">
    <property type="protein sequence ID" value="BCL26746.1"/>
    <property type="molecule type" value="Genomic_DNA"/>
</dbReference>
<reference evidence="5 6" key="1">
    <citation type="journal article" date="2014" name="Int. J. Syst. Evol. Microbiol.">
        <title>Complete genome sequence of Corynebacterium casei LMG S-19264T (=DSM 44701T), isolated from a smear-ripened cheese.</title>
        <authorList>
            <consortium name="US DOE Joint Genome Institute (JGI-PGF)"/>
            <person name="Walter F."/>
            <person name="Albersmeier A."/>
            <person name="Kalinowski J."/>
            <person name="Ruckert C."/>
        </authorList>
    </citation>
    <scope>NUCLEOTIDE SEQUENCE [LARGE SCALE GENOMIC DNA]</scope>
    <source>
        <strain evidence="5 6">JCM 4677</strain>
    </source>
</reference>
<dbReference type="AlphaFoldDB" id="A0A7G1NYY7"/>
<evidence type="ECO:0000259" key="4">
    <source>
        <dbReference type="PROSITE" id="PS51118"/>
    </source>
</evidence>
<dbReference type="RefSeq" id="WP_190849784.1">
    <property type="nucleotide sequence ID" value="NZ_AP023440.1"/>
</dbReference>
<dbReference type="PANTHER" id="PTHR33204">
    <property type="entry name" value="TRANSCRIPTIONAL REGULATOR, MARR FAMILY"/>
    <property type="match status" value="1"/>
</dbReference>
<dbReference type="Pfam" id="PF01638">
    <property type="entry name" value="HxlR"/>
    <property type="match status" value="1"/>
</dbReference>
<organism evidence="5 6">
    <name type="scientific">Streptomyces aurantiacus</name>
    <dbReference type="NCBI Taxonomy" id="47760"/>
    <lineage>
        <taxon>Bacteria</taxon>
        <taxon>Bacillati</taxon>
        <taxon>Actinomycetota</taxon>
        <taxon>Actinomycetes</taxon>
        <taxon>Kitasatosporales</taxon>
        <taxon>Streptomycetaceae</taxon>
        <taxon>Streptomyces</taxon>
        <taxon>Streptomyces aurantiacus group</taxon>
    </lineage>
</organism>
<evidence type="ECO:0000256" key="1">
    <source>
        <dbReference type="ARBA" id="ARBA00023015"/>
    </source>
</evidence>
<dbReference type="InterPro" id="IPR002577">
    <property type="entry name" value="HTH_HxlR"/>
</dbReference>
<keyword evidence="6" id="KW-1185">Reference proteome</keyword>
<accession>A0A7G1NYY7</accession>